<gene>
    <name evidence="2" type="ORF">E6C55_17995</name>
</gene>
<dbReference type="Pfam" id="PF13751">
    <property type="entry name" value="DDE_Tnp_1_6"/>
    <property type="match status" value="1"/>
</dbReference>
<protein>
    <recommendedName>
        <fullName evidence="1">Transposase DDE domain-containing protein</fullName>
    </recommendedName>
</protein>
<dbReference type="InterPro" id="IPR025668">
    <property type="entry name" value="Tnp_DDE_dom"/>
</dbReference>
<reference evidence="2 3" key="1">
    <citation type="submission" date="2019-04" db="EMBL/GenBank/DDBJ databases">
        <title>Cohnella sp. nov. isolated from preserved vegetables.</title>
        <authorList>
            <person name="Lin S.-Y."/>
            <person name="Hung M.-H."/>
            <person name="Young C.-C."/>
        </authorList>
    </citation>
    <scope>NUCLEOTIDE SEQUENCE [LARGE SCALE GENOMIC DNA]</scope>
    <source>
        <strain evidence="2 3">CC-MHH1044</strain>
    </source>
</reference>
<comment type="caution">
    <text evidence="2">The sequence shown here is derived from an EMBL/GenBank/DDBJ whole genome shotgun (WGS) entry which is preliminary data.</text>
</comment>
<dbReference type="AlphaFoldDB" id="A0A4S4BP43"/>
<name>A0A4S4BP43_9BACL</name>
<organism evidence="2 3">
    <name type="scientific">Cohnella fermenti</name>
    <dbReference type="NCBI Taxonomy" id="2565925"/>
    <lineage>
        <taxon>Bacteria</taxon>
        <taxon>Bacillati</taxon>
        <taxon>Bacillota</taxon>
        <taxon>Bacilli</taxon>
        <taxon>Bacillales</taxon>
        <taxon>Paenibacillaceae</taxon>
        <taxon>Cohnella</taxon>
    </lineage>
</organism>
<sequence length="74" mass="8507">FGEAKELHQYRRSKFRGRAKMQEQALLTAFAQNLKKIARYLANQARRELGGGHFFAVRLIFVPATCFIRGYSTA</sequence>
<evidence type="ECO:0000313" key="3">
    <source>
        <dbReference type="Proteomes" id="UP000310636"/>
    </source>
</evidence>
<accession>A0A4S4BP43</accession>
<dbReference type="Proteomes" id="UP000310636">
    <property type="component" value="Unassembled WGS sequence"/>
</dbReference>
<feature type="non-terminal residue" evidence="2">
    <location>
        <position position="1"/>
    </location>
</feature>
<evidence type="ECO:0000313" key="2">
    <source>
        <dbReference type="EMBL" id="THF76668.1"/>
    </source>
</evidence>
<keyword evidence="3" id="KW-1185">Reference proteome</keyword>
<evidence type="ECO:0000259" key="1">
    <source>
        <dbReference type="Pfam" id="PF13751"/>
    </source>
</evidence>
<proteinExistence type="predicted"/>
<dbReference type="EMBL" id="SSOB01000023">
    <property type="protein sequence ID" value="THF76668.1"/>
    <property type="molecule type" value="Genomic_DNA"/>
</dbReference>
<feature type="domain" description="Transposase DDE" evidence="1">
    <location>
        <begin position="1"/>
        <end position="37"/>
    </location>
</feature>